<keyword evidence="3" id="KW-1185">Reference proteome</keyword>
<proteinExistence type="predicted"/>
<accession>A0A2U1M3L9</accession>
<comment type="caution">
    <text evidence="2">The sequence shown here is derived from an EMBL/GenBank/DDBJ whole genome shotgun (WGS) entry which is preliminary data.</text>
</comment>
<feature type="region of interest" description="Disordered" evidence="1">
    <location>
        <begin position="61"/>
        <end position="91"/>
    </location>
</feature>
<dbReference type="OrthoDB" id="653441at2759"/>
<sequence length="91" mass="10323">MDVQIENQQHPSPVVKVTFCLGSEKHAIEYWEGIISDQLVFVKGESMGILKEYITKHNVPNDVPDDAEILSEDDDGETEKPIVKSKKIRKN</sequence>
<dbReference type="EMBL" id="PKPP01006640">
    <property type="protein sequence ID" value="PWA55852.1"/>
    <property type="molecule type" value="Genomic_DNA"/>
</dbReference>
<dbReference type="PANTHER" id="PTHR37194:SF2">
    <property type="entry name" value="T2E6.7-RELATED"/>
    <property type="match status" value="1"/>
</dbReference>
<organism evidence="2 3">
    <name type="scientific">Artemisia annua</name>
    <name type="common">Sweet wormwood</name>
    <dbReference type="NCBI Taxonomy" id="35608"/>
    <lineage>
        <taxon>Eukaryota</taxon>
        <taxon>Viridiplantae</taxon>
        <taxon>Streptophyta</taxon>
        <taxon>Embryophyta</taxon>
        <taxon>Tracheophyta</taxon>
        <taxon>Spermatophyta</taxon>
        <taxon>Magnoliopsida</taxon>
        <taxon>eudicotyledons</taxon>
        <taxon>Gunneridae</taxon>
        <taxon>Pentapetalae</taxon>
        <taxon>asterids</taxon>
        <taxon>campanulids</taxon>
        <taxon>Asterales</taxon>
        <taxon>Asteraceae</taxon>
        <taxon>Asteroideae</taxon>
        <taxon>Anthemideae</taxon>
        <taxon>Artemisiinae</taxon>
        <taxon>Artemisia</taxon>
    </lineage>
</organism>
<evidence type="ECO:0000313" key="3">
    <source>
        <dbReference type="Proteomes" id="UP000245207"/>
    </source>
</evidence>
<gene>
    <name evidence="2" type="ORF">CTI12_AA423330</name>
</gene>
<dbReference type="PANTHER" id="PTHR37194">
    <property type="entry name" value="T2E6.7-RELATED"/>
    <property type="match status" value="1"/>
</dbReference>
<dbReference type="Proteomes" id="UP000245207">
    <property type="component" value="Unassembled WGS sequence"/>
</dbReference>
<evidence type="ECO:0000313" key="2">
    <source>
        <dbReference type="EMBL" id="PWA55852.1"/>
    </source>
</evidence>
<protein>
    <submittedName>
        <fullName evidence="2">Uncharacterized protein</fullName>
    </submittedName>
</protein>
<dbReference type="AlphaFoldDB" id="A0A2U1M3L9"/>
<reference evidence="2 3" key="1">
    <citation type="journal article" date="2018" name="Mol. Plant">
        <title>The genome of Artemisia annua provides insight into the evolution of Asteraceae family and artemisinin biosynthesis.</title>
        <authorList>
            <person name="Shen Q."/>
            <person name="Zhang L."/>
            <person name="Liao Z."/>
            <person name="Wang S."/>
            <person name="Yan T."/>
            <person name="Shi P."/>
            <person name="Liu M."/>
            <person name="Fu X."/>
            <person name="Pan Q."/>
            <person name="Wang Y."/>
            <person name="Lv Z."/>
            <person name="Lu X."/>
            <person name="Zhang F."/>
            <person name="Jiang W."/>
            <person name="Ma Y."/>
            <person name="Chen M."/>
            <person name="Hao X."/>
            <person name="Li L."/>
            <person name="Tang Y."/>
            <person name="Lv G."/>
            <person name="Zhou Y."/>
            <person name="Sun X."/>
            <person name="Brodelius P.E."/>
            <person name="Rose J.K.C."/>
            <person name="Tang K."/>
        </authorList>
    </citation>
    <scope>NUCLEOTIDE SEQUENCE [LARGE SCALE GENOMIC DNA]</scope>
    <source>
        <strain evidence="3">cv. Huhao1</strain>
        <tissue evidence="2">Leaf</tissue>
    </source>
</reference>
<evidence type="ECO:0000256" key="1">
    <source>
        <dbReference type="SAM" id="MobiDB-lite"/>
    </source>
</evidence>
<feature type="compositionally biased region" description="Acidic residues" evidence="1">
    <location>
        <begin position="63"/>
        <end position="77"/>
    </location>
</feature>
<name>A0A2U1M3L9_ARTAN</name>